<keyword evidence="2" id="KW-1185">Reference proteome</keyword>
<dbReference type="InterPro" id="IPR027267">
    <property type="entry name" value="AH/BAR_dom_sf"/>
</dbReference>
<sequence>MGSAFQQLWGEHELSNTSASVMYQTVGDSWGALHKHVEGQHAFGVAFFDMPMEELRLDVMALKQALKKRKKVVYDYTVKVKQSRSLQNQMDKLKQVPDLSAIAEKYYKVEHYLKAKDLEVAEARQLSETMGLRLTRVIERYTIITRHRPGI</sequence>
<reference evidence="1" key="1">
    <citation type="submission" date="2023-08" db="EMBL/GenBank/DDBJ databases">
        <authorList>
            <person name="Audoor S."/>
            <person name="Bilcke G."/>
        </authorList>
    </citation>
    <scope>NUCLEOTIDE SEQUENCE</scope>
</reference>
<dbReference type="AlphaFoldDB" id="A0AAD2CBA7"/>
<dbReference type="Proteomes" id="UP001295423">
    <property type="component" value="Unassembled WGS sequence"/>
</dbReference>
<gene>
    <name evidence="1" type="ORF">CYCCA115_LOCUS910</name>
</gene>
<comment type="caution">
    <text evidence="1">The sequence shown here is derived from an EMBL/GenBank/DDBJ whole genome shotgun (WGS) entry which is preliminary data.</text>
</comment>
<organism evidence="1 2">
    <name type="scientific">Cylindrotheca closterium</name>
    <dbReference type="NCBI Taxonomy" id="2856"/>
    <lineage>
        <taxon>Eukaryota</taxon>
        <taxon>Sar</taxon>
        <taxon>Stramenopiles</taxon>
        <taxon>Ochrophyta</taxon>
        <taxon>Bacillariophyta</taxon>
        <taxon>Bacillariophyceae</taxon>
        <taxon>Bacillariophycidae</taxon>
        <taxon>Bacillariales</taxon>
        <taxon>Bacillariaceae</taxon>
        <taxon>Cylindrotheca</taxon>
    </lineage>
</organism>
<accession>A0AAD2CBA7</accession>
<dbReference type="Gene3D" id="1.20.1270.60">
    <property type="entry name" value="Arfaptin homology (AH) domain/BAR domain"/>
    <property type="match status" value="1"/>
</dbReference>
<protein>
    <submittedName>
        <fullName evidence="1">Uncharacterized protein</fullName>
    </submittedName>
</protein>
<evidence type="ECO:0000313" key="2">
    <source>
        <dbReference type="Proteomes" id="UP001295423"/>
    </source>
</evidence>
<evidence type="ECO:0000313" key="1">
    <source>
        <dbReference type="EMBL" id="CAJ1920980.1"/>
    </source>
</evidence>
<proteinExistence type="predicted"/>
<dbReference type="EMBL" id="CAKOGP040000002">
    <property type="protein sequence ID" value="CAJ1920980.1"/>
    <property type="molecule type" value="Genomic_DNA"/>
</dbReference>
<name>A0AAD2CBA7_9STRA</name>